<feature type="compositionally biased region" description="Basic and acidic residues" evidence="1">
    <location>
        <begin position="247"/>
        <end position="256"/>
    </location>
</feature>
<feature type="compositionally biased region" description="Polar residues" evidence="1">
    <location>
        <begin position="269"/>
        <end position="280"/>
    </location>
</feature>
<feature type="compositionally biased region" description="Basic and acidic residues" evidence="1">
    <location>
        <begin position="223"/>
        <end position="233"/>
    </location>
</feature>
<feature type="compositionally biased region" description="Basic and acidic residues" evidence="1">
    <location>
        <begin position="199"/>
        <end position="212"/>
    </location>
</feature>
<dbReference type="OrthoDB" id="3941134at2759"/>
<name>A0A553HJX5_9PEZI</name>
<evidence type="ECO:0000313" key="2">
    <source>
        <dbReference type="EMBL" id="TRX88247.1"/>
    </source>
</evidence>
<evidence type="ECO:0000256" key="1">
    <source>
        <dbReference type="SAM" id="MobiDB-lite"/>
    </source>
</evidence>
<protein>
    <submittedName>
        <fullName evidence="2">Uncharacterized protein</fullName>
    </submittedName>
</protein>
<feature type="compositionally biased region" description="Acidic residues" evidence="1">
    <location>
        <begin position="323"/>
        <end position="335"/>
    </location>
</feature>
<keyword evidence="3" id="KW-1185">Reference proteome</keyword>
<organism evidence="2 3">
    <name type="scientific">Xylaria flabelliformis</name>
    <dbReference type="NCBI Taxonomy" id="2512241"/>
    <lineage>
        <taxon>Eukaryota</taxon>
        <taxon>Fungi</taxon>
        <taxon>Dikarya</taxon>
        <taxon>Ascomycota</taxon>
        <taxon>Pezizomycotina</taxon>
        <taxon>Sordariomycetes</taxon>
        <taxon>Xylariomycetidae</taxon>
        <taxon>Xylariales</taxon>
        <taxon>Xylariaceae</taxon>
        <taxon>Xylaria</taxon>
    </lineage>
</organism>
<feature type="region of interest" description="Disordered" evidence="1">
    <location>
        <begin position="677"/>
        <end position="696"/>
    </location>
</feature>
<feature type="compositionally biased region" description="Basic and acidic residues" evidence="1">
    <location>
        <begin position="362"/>
        <end position="380"/>
    </location>
</feature>
<gene>
    <name evidence="2" type="ORF">FHL15_010872</name>
</gene>
<feature type="region of interest" description="Disordered" evidence="1">
    <location>
        <begin position="199"/>
        <end position="283"/>
    </location>
</feature>
<feature type="compositionally biased region" description="Basic and acidic residues" evidence="1">
    <location>
        <begin position="303"/>
        <end position="322"/>
    </location>
</feature>
<evidence type="ECO:0000313" key="3">
    <source>
        <dbReference type="Proteomes" id="UP000319160"/>
    </source>
</evidence>
<dbReference type="Proteomes" id="UP000319160">
    <property type="component" value="Unassembled WGS sequence"/>
</dbReference>
<comment type="caution">
    <text evidence="2">The sequence shown here is derived from an EMBL/GenBank/DDBJ whole genome shotgun (WGS) entry which is preliminary data.</text>
</comment>
<feature type="region of interest" description="Disordered" evidence="1">
    <location>
        <begin position="295"/>
        <end position="382"/>
    </location>
</feature>
<feature type="compositionally biased region" description="Basic and acidic residues" evidence="1">
    <location>
        <begin position="66"/>
        <end position="75"/>
    </location>
</feature>
<feature type="region of interest" description="Disordered" evidence="1">
    <location>
        <begin position="569"/>
        <end position="637"/>
    </location>
</feature>
<proteinExistence type="predicted"/>
<feature type="region of interest" description="Disordered" evidence="1">
    <location>
        <begin position="144"/>
        <end position="171"/>
    </location>
</feature>
<sequence length="794" mass="87127">MDDPWGSPWASNDAPAEIDPPSSSRTNAFLSPPPKVFFGNGTSLPTQSPWSGNRDDDGFNIWTAPDRADGADSQKEWGAWGESGAQPPRLSPRLSASGKESPLAWPENAAASPVFLGNSRPRTPSILRHNSPDPWATELSFTTRSDLELPNSSKAVTSNVPTIETGQVEQASQVSHIAAEIGTGEKTNDRDHLTKEEFAIEGARTYEKDSDPRTGLGLVYEDTNARSKRDPTSRKPPSRSSSACTLDSHDGPDRQDSPITSIDEDRGTRIQNSMRKTSGKVQDLVGIYDDLARAVSEEPPSLDQHEASRTTSREKSQERRGFEDDDGGGFGDFEDAFANANGATISPGEASFSSEFSSTPKAETKDMFTQEPRHGGEEHGTSITETPYAQEQKAPNKFRDIIFDTHLADLNKLFPDLPDSLHSDSTENWEVSDHVVSDSFATISERKSWYRISRYGSMRKHNSGDDENYHRVTWQTSQLHDDIVKIVRRWMEEDSYAGKAILGGTKRTGFFDWDSDAAPVKLDEVFRRKKSLTKHTRTTSIPAGSTVIQNTSAIERPYRNSTGISLSMELSSGSQPITPVPSFGWNSEAPATRPVHQNRNPAPAPTTTPGETASRRLEPIQITSTDEEEDDDWGEMVSSPRVAETNVETSISAFLPQTPTENNEPTPRSSLAISNIDKPTELTSPPPKATQLPPSDPWLFSDFSVFDKLKEPHGLPGGHASQVAEGHTVLESNSILHDHNSLDASSSKASLADVPFKGTADDSNPLNLPRNESQDDIIVHRILQSLPDLSYMLR</sequence>
<feature type="region of interest" description="Disordered" evidence="1">
    <location>
        <begin position="1"/>
        <end position="104"/>
    </location>
</feature>
<dbReference type="EMBL" id="VFLP01000094">
    <property type="protein sequence ID" value="TRX88247.1"/>
    <property type="molecule type" value="Genomic_DNA"/>
</dbReference>
<feature type="region of interest" description="Disordered" evidence="1">
    <location>
        <begin position="531"/>
        <end position="554"/>
    </location>
</feature>
<reference evidence="3" key="1">
    <citation type="submission" date="2019-06" db="EMBL/GenBank/DDBJ databases">
        <title>Draft genome sequence of the griseofulvin-producing fungus Xylaria cubensis strain G536.</title>
        <authorList>
            <person name="Mead M.E."/>
            <person name="Raja H.A."/>
            <person name="Steenwyk J.L."/>
            <person name="Knowles S.L."/>
            <person name="Oberlies N.H."/>
            <person name="Rokas A."/>
        </authorList>
    </citation>
    <scope>NUCLEOTIDE SEQUENCE [LARGE SCALE GENOMIC DNA]</scope>
    <source>
        <strain evidence="3">G536</strain>
    </source>
</reference>
<feature type="region of interest" description="Disordered" evidence="1">
    <location>
        <begin position="653"/>
        <end position="672"/>
    </location>
</feature>
<dbReference type="STRING" id="2512241.A0A553HJX5"/>
<feature type="compositionally biased region" description="Polar residues" evidence="1">
    <location>
        <begin position="538"/>
        <end position="554"/>
    </location>
</feature>
<accession>A0A553HJX5</accession>
<feature type="compositionally biased region" description="Acidic residues" evidence="1">
    <location>
        <begin position="625"/>
        <end position="634"/>
    </location>
</feature>
<feature type="compositionally biased region" description="Polar residues" evidence="1">
    <location>
        <begin position="40"/>
        <end position="51"/>
    </location>
</feature>
<feature type="compositionally biased region" description="Low complexity" evidence="1">
    <location>
        <begin position="658"/>
        <end position="667"/>
    </location>
</feature>
<dbReference type="AlphaFoldDB" id="A0A553HJX5"/>
<feature type="compositionally biased region" description="Polar residues" evidence="1">
    <location>
        <begin position="351"/>
        <end position="361"/>
    </location>
</feature>